<proteinExistence type="predicted"/>
<dbReference type="GeneID" id="37037789"/>
<feature type="compositionally biased region" description="Low complexity" evidence="1">
    <location>
        <begin position="134"/>
        <end position="146"/>
    </location>
</feature>
<feature type="region of interest" description="Disordered" evidence="1">
    <location>
        <begin position="130"/>
        <end position="159"/>
    </location>
</feature>
<dbReference type="AlphaFoldDB" id="A0A316W591"/>
<name>A0A316W591_9BASI</name>
<feature type="compositionally biased region" description="Basic residues" evidence="1">
    <location>
        <begin position="256"/>
        <end position="267"/>
    </location>
</feature>
<feature type="region of interest" description="Disordered" evidence="1">
    <location>
        <begin position="245"/>
        <end position="267"/>
    </location>
</feature>
<dbReference type="EMBL" id="KZ819359">
    <property type="protein sequence ID" value="PWN44784.1"/>
    <property type="molecule type" value="Genomic_DNA"/>
</dbReference>
<protein>
    <submittedName>
        <fullName evidence="2">Uncharacterized protein</fullName>
    </submittedName>
</protein>
<dbReference type="InParanoid" id="A0A316W591"/>
<dbReference type="RefSeq" id="XP_025371944.1">
    <property type="nucleotide sequence ID" value="XM_025515919.1"/>
</dbReference>
<feature type="region of interest" description="Disordered" evidence="1">
    <location>
        <begin position="1"/>
        <end position="23"/>
    </location>
</feature>
<reference evidence="2 3" key="1">
    <citation type="journal article" date="2018" name="Mol. Biol. Evol.">
        <title>Broad Genomic Sampling Reveals a Smut Pathogenic Ancestry of the Fungal Clade Ustilaginomycotina.</title>
        <authorList>
            <person name="Kijpornyongpan T."/>
            <person name="Mondo S.J."/>
            <person name="Barry K."/>
            <person name="Sandor L."/>
            <person name="Lee J."/>
            <person name="Lipzen A."/>
            <person name="Pangilinan J."/>
            <person name="LaButti K."/>
            <person name="Hainaut M."/>
            <person name="Henrissat B."/>
            <person name="Grigoriev I.V."/>
            <person name="Spatafora J.W."/>
            <person name="Aime M.C."/>
        </authorList>
    </citation>
    <scope>NUCLEOTIDE SEQUENCE [LARGE SCALE GENOMIC DNA]</scope>
    <source>
        <strain evidence="2 3">MCA 4658</strain>
    </source>
</reference>
<evidence type="ECO:0000313" key="3">
    <source>
        <dbReference type="Proteomes" id="UP000245783"/>
    </source>
</evidence>
<evidence type="ECO:0000256" key="1">
    <source>
        <dbReference type="SAM" id="MobiDB-lite"/>
    </source>
</evidence>
<evidence type="ECO:0000313" key="2">
    <source>
        <dbReference type="EMBL" id="PWN44784.1"/>
    </source>
</evidence>
<keyword evidence="3" id="KW-1185">Reference proteome</keyword>
<sequence>MSLDRSHAKAEVQQREDHIEEATRAYEEQEAMAKGLSKKVKQLEKELVDCREENFSFERQLVSACKQIQRVQGQVSEEIQKKEEELAKAEDIRDELEHELLEKRDERTMAVRKADKLDILVRKLTAELSELRQSSSEPSDESLSLSTEQERSGYTSIADTDDVEQSRVAFLTDTDHLEQPRVASLTATIRTAFLATPEELQQLCEMLRPALKKSQGHQAKNKILDWIKAVPGARESRLVDVSSRAKLTPQPASHHCNGRKLKRGYRG</sequence>
<accession>A0A316W591</accession>
<organism evidence="2 3">
    <name type="scientific">Ceraceosorus guamensis</name>
    <dbReference type="NCBI Taxonomy" id="1522189"/>
    <lineage>
        <taxon>Eukaryota</taxon>
        <taxon>Fungi</taxon>
        <taxon>Dikarya</taxon>
        <taxon>Basidiomycota</taxon>
        <taxon>Ustilaginomycotina</taxon>
        <taxon>Exobasidiomycetes</taxon>
        <taxon>Ceraceosorales</taxon>
        <taxon>Ceraceosoraceae</taxon>
        <taxon>Ceraceosorus</taxon>
    </lineage>
</organism>
<dbReference type="Proteomes" id="UP000245783">
    <property type="component" value="Unassembled WGS sequence"/>
</dbReference>
<gene>
    <name evidence="2" type="ORF">IE81DRAFT_345472</name>
</gene>